<keyword evidence="6 13" id="KW-0547">Nucleotide-binding</keyword>
<dbReference type="GO" id="GO:0042245">
    <property type="term" value="P:RNA repair"/>
    <property type="evidence" value="ECO:0007669"/>
    <property type="project" value="UniProtKB-KW"/>
</dbReference>
<keyword evidence="9 13" id="KW-0067">ATP-binding</keyword>
<comment type="caution">
    <text evidence="16">The sequence shown here is derived from an EMBL/GenBank/DDBJ whole genome shotgun (WGS) entry which is preliminary data.</text>
</comment>
<feature type="domain" description="HD" evidence="15">
    <location>
        <begin position="228"/>
        <end position="329"/>
    </location>
</feature>
<reference evidence="16" key="2">
    <citation type="submission" date="2020-09" db="EMBL/GenBank/DDBJ databases">
        <authorList>
            <person name="Sun Q."/>
            <person name="Zhou Y."/>
        </authorList>
    </citation>
    <scope>NUCLEOTIDE SEQUENCE</scope>
    <source>
        <strain evidence="16">CGMCC 1.15425</strain>
    </source>
</reference>
<dbReference type="EMBL" id="BMIY01000007">
    <property type="protein sequence ID" value="GFZ76093.1"/>
    <property type="molecule type" value="Genomic_DNA"/>
</dbReference>
<keyword evidence="17" id="KW-1185">Reference proteome</keyword>
<dbReference type="PANTHER" id="PTHR47545:SF1">
    <property type="entry name" value="MULTIFUNCTIONAL CCA PROTEIN"/>
    <property type="match status" value="1"/>
</dbReference>
<dbReference type="SMART" id="SM00471">
    <property type="entry name" value="HDc"/>
    <property type="match status" value="1"/>
</dbReference>
<dbReference type="InterPro" id="IPR050124">
    <property type="entry name" value="tRNA_CCA-adding_enzyme"/>
</dbReference>
<keyword evidence="1 13" id="KW-0533">Nickel</keyword>
<dbReference type="OrthoDB" id="9805698at2"/>
<dbReference type="RefSeq" id="WP_068810934.1">
    <property type="nucleotide sequence ID" value="NZ_BMIY01000007.1"/>
</dbReference>
<dbReference type="HAMAP" id="MF_01261">
    <property type="entry name" value="CCA_bact_type1"/>
    <property type="match status" value="1"/>
</dbReference>
<comment type="catalytic activity">
    <reaction evidence="13">
        <text>a tRNA precursor + 2 CTP + ATP = a tRNA with a 3' CCA end + 3 diphosphate</text>
        <dbReference type="Rhea" id="RHEA:14433"/>
        <dbReference type="Rhea" id="RHEA-COMP:10465"/>
        <dbReference type="Rhea" id="RHEA-COMP:10468"/>
        <dbReference type="ChEBI" id="CHEBI:30616"/>
        <dbReference type="ChEBI" id="CHEBI:33019"/>
        <dbReference type="ChEBI" id="CHEBI:37563"/>
        <dbReference type="ChEBI" id="CHEBI:74896"/>
        <dbReference type="ChEBI" id="CHEBI:83071"/>
        <dbReference type="EC" id="2.7.7.72"/>
    </reaction>
</comment>
<keyword evidence="7 13" id="KW-0692">RNA repair</keyword>
<comment type="miscellaneous">
    <text evidence="13">A single active site specifically recognizes both ATP and CTP and is responsible for their addition.</text>
</comment>
<dbReference type="Gene3D" id="3.30.460.10">
    <property type="entry name" value="Beta Polymerase, domain 2"/>
    <property type="match status" value="1"/>
</dbReference>
<dbReference type="InterPro" id="IPR003607">
    <property type="entry name" value="HD/PDEase_dom"/>
</dbReference>
<evidence type="ECO:0000256" key="14">
    <source>
        <dbReference type="SAM" id="MobiDB-lite"/>
    </source>
</evidence>
<dbReference type="Pfam" id="PF12627">
    <property type="entry name" value="PolyA_pol_RNAbd"/>
    <property type="match status" value="1"/>
</dbReference>
<dbReference type="InterPro" id="IPR002646">
    <property type="entry name" value="PolA_pol_head_dom"/>
</dbReference>
<protein>
    <recommendedName>
        <fullName evidence="13">Multifunctional CCA protein</fullName>
    </recommendedName>
    <domain>
        <recommendedName>
            <fullName evidence="13">CCA-adding enzyme</fullName>
            <ecNumber evidence="13">2.7.7.72</ecNumber>
        </recommendedName>
        <alternativeName>
            <fullName evidence="13">CCA tRNA nucleotidyltransferase</fullName>
        </alternativeName>
        <alternativeName>
            <fullName evidence="13">tRNA CCA-pyrophosphorylase</fullName>
        </alternativeName>
        <alternativeName>
            <fullName evidence="13">tRNA adenylyl-/cytidylyl-transferase</fullName>
        </alternativeName>
        <alternativeName>
            <fullName evidence="13">tRNA nucleotidyltransferase</fullName>
        </alternativeName>
        <alternativeName>
            <fullName evidence="13">tRNA-NT</fullName>
        </alternativeName>
    </domain>
    <domain>
        <recommendedName>
            <fullName evidence="13">2'-nucleotidase</fullName>
            <ecNumber evidence="13">3.1.3.-</ecNumber>
        </recommendedName>
    </domain>
    <domain>
        <recommendedName>
            <fullName evidence="13">2',3'-cyclic phosphodiesterase</fullName>
            <ecNumber evidence="13">3.1.4.-</ecNumber>
        </recommendedName>
    </domain>
    <domain>
        <recommendedName>
            <fullName evidence="13">Phosphatase</fullName>
        </recommendedName>
    </domain>
</protein>
<dbReference type="GO" id="GO:0004112">
    <property type="term" value="F:cyclic-nucleotide phosphodiesterase activity"/>
    <property type="evidence" value="ECO:0007669"/>
    <property type="project" value="UniProtKB-UniRule"/>
</dbReference>
<comment type="cofactor">
    <cofactor evidence="13">
        <name>Mg(2+)</name>
        <dbReference type="ChEBI" id="CHEBI:18420"/>
    </cofactor>
    <text evidence="13">Magnesium is required for nucleotidyltransferase activity.</text>
</comment>
<feature type="binding site" evidence="13">
    <location>
        <position position="140"/>
    </location>
    <ligand>
        <name>ATP</name>
        <dbReference type="ChEBI" id="CHEBI:30616"/>
    </ligand>
</feature>
<evidence type="ECO:0000259" key="15">
    <source>
        <dbReference type="PROSITE" id="PS51831"/>
    </source>
</evidence>
<accession>A0A916QIY9</accession>
<evidence type="ECO:0000256" key="11">
    <source>
        <dbReference type="ARBA" id="ARBA00022884"/>
    </source>
</evidence>
<dbReference type="GO" id="GO:0000287">
    <property type="term" value="F:magnesium ion binding"/>
    <property type="evidence" value="ECO:0007669"/>
    <property type="project" value="UniProtKB-UniRule"/>
</dbReference>
<dbReference type="SUPFAM" id="SSF81891">
    <property type="entry name" value="Poly A polymerase C-terminal region-like"/>
    <property type="match status" value="1"/>
</dbReference>
<dbReference type="Gene3D" id="1.10.3090.10">
    <property type="entry name" value="cca-adding enzyme, domain 2"/>
    <property type="match status" value="1"/>
</dbReference>
<dbReference type="CDD" id="cd00077">
    <property type="entry name" value="HDc"/>
    <property type="match status" value="1"/>
</dbReference>
<dbReference type="PANTHER" id="PTHR47545">
    <property type="entry name" value="MULTIFUNCTIONAL CCA PROTEIN"/>
    <property type="match status" value="1"/>
</dbReference>
<dbReference type="InterPro" id="IPR043519">
    <property type="entry name" value="NT_sf"/>
</dbReference>
<feature type="binding site" evidence="13">
    <location>
        <position position="11"/>
    </location>
    <ligand>
        <name>CTP</name>
        <dbReference type="ChEBI" id="CHEBI:37563"/>
    </ligand>
</feature>
<dbReference type="InterPro" id="IPR012006">
    <property type="entry name" value="CCA_bact"/>
</dbReference>
<evidence type="ECO:0000256" key="6">
    <source>
        <dbReference type="ARBA" id="ARBA00022741"/>
    </source>
</evidence>
<keyword evidence="11 13" id="KW-0694">RNA-binding</keyword>
<evidence type="ECO:0000256" key="8">
    <source>
        <dbReference type="ARBA" id="ARBA00022801"/>
    </source>
</evidence>
<reference evidence="16" key="1">
    <citation type="journal article" date="2014" name="Int. J. Syst. Evol. Microbiol.">
        <title>Complete genome sequence of Corynebacterium casei LMG S-19264T (=DSM 44701T), isolated from a smear-ripened cheese.</title>
        <authorList>
            <consortium name="US DOE Joint Genome Institute (JGI-PGF)"/>
            <person name="Walter F."/>
            <person name="Albersmeier A."/>
            <person name="Kalinowski J."/>
            <person name="Ruckert C."/>
        </authorList>
    </citation>
    <scope>NUCLEOTIDE SEQUENCE</scope>
    <source>
        <strain evidence="16">CGMCC 1.15425</strain>
    </source>
</reference>
<name>A0A916QIY9_9GAMM</name>
<evidence type="ECO:0000256" key="5">
    <source>
        <dbReference type="ARBA" id="ARBA00022723"/>
    </source>
</evidence>
<comment type="cofactor">
    <cofactor evidence="13">
        <name>Ni(2+)</name>
        <dbReference type="ChEBI" id="CHEBI:49786"/>
    </cofactor>
    <text evidence="13">Nickel for phosphatase activity.</text>
</comment>
<keyword evidence="12 13" id="KW-0511">Multifunctional enzyme</keyword>
<dbReference type="Pfam" id="PF01743">
    <property type="entry name" value="PolyA_pol"/>
    <property type="match status" value="1"/>
</dbReference>
<feature type="binding site" evidence="13">
    <location>
        <position position="11"/>
    </location>
    <ligand>
        <name>ATP</name>
        <dbReference type="ChEBI" id="CHEBI:30616"/>
    </ligand>
</feature>
<comment type="subunit">
    <text evidence="13">Monomer. Can also form homodimers and oligomers.</text>
</comment>
<evidence type="ECO:0000256" key="12">
    <source>
        <dbReference type="ARBA" id="ARBA00023268"/>
    </source>
</evidence>
<keyword evidence="10 13" id="KW-0460">Magnesium</keyword>
<dbReference type="HAMAP" id="MF_01262">
    <property type="entry name" value="CCA_bact_type2"/>
    <property type="match status" value="1"/>
</dbReference>
<feature type="compositionally biased region" description="Basic and acidic residues" evidence="14">
    <location>
        <begin position="429"/>
        <end position="439"/>
    </location>
</feature>
<comment type="similarity">
    <text evidence="13">Belongs to the tRNA nucleotidyltransferase/poly(A) polymerase family. Bacterial CCA-adding enzyme type 1 subfamily.</text>
</comment>
<evidence type="ECO:0000256" key="2">
    <source>
        <dbReference type="ARBA" id="ARBA00022679"/>
    </source>
</evidence>
<keyword evidence="2 13" id="KW-0808">Transferase</keyword>
<dbReference type="NCBIfam" id="NF008137">
    <property type="entry name" value="PRK10885.1"/>
    <property type="match status" value="1"/>
</dbReference>
<dbReference type="AlphaFoldDB" id="A0A916QIY9"/>
<dbReference type="GO" id="GO:0004810">
    <property type="term" value="F:CCA tRNA nucleotidyltransferase activity"/>
    <property type="evidence" value="ECO:0007669"/>
    <property type="project" value="UniProtKB-UniRule"/>
</dbReference>
<feature type="binding site" evidence="13">
    <location>
        <position position="91"/>
    </location>
    <ligand>
        <name>ATP</name>
        <dbReference type="ChEBI" id="CHEBI:30616"/>
    </ligand>
</feature>
<organism evidence="16 17">
    <name type="scientific">Pseudohongiella nitratireducens</name>
    <dbReference type="NCBI Taxonomy" id="1768907"/>
    <lineage>
        <taxon>Bacteria</taxon>
        <taxon>Pseudomonadati</taxon>
        <taxon>Pseudomonadota</taxon>
        <taxon>Gammaproteobacteria</taxon>
        <taxon>Pseudomonadales</taxon>
        <taxon>Pseudohongiellaceae</taxon>
        <taxon>Pseudohongiella</taxon>
    </lineage>
</organism>
<evidence type="ECO:0000256" key="3">
    <source>
        <dbReference type="ARBA" id="ARBA00022694"/>
    </source>
</evidence>
<evidence type="ECO:0000256" key="9">
    <source>
        <dbReference type="ARBA" id="ARBA00022840"/>
    </source>
</evidence>
<sequence length="439" mass="49063">MNTYLVGGAIRDEMLGLKGADKDWVVVGSTPEAMISLGYTPVGKDFPVFLHPKSGQEYALARTERKSGKGYTGFVVHAAPDVTLEEDLQRRDLTINAMARADDGTLIDPYGGARDLDARLLRHVSPAFSEDPLRILRVARFAARFHAQGFEVAAETMTLMRDMSQSGELQALTPERIWQEMHKTLQHDDCPVFFEVLRECGALKEIMPELDRLFGIPQPPQWHPEVDTGVHTLMVLKQACLLTQETDVRFAALVHDLGKGETPAEMWPSHRGHETLGLKPIKALCQRLKVPRSASELACLTSEFHTHVHRALSLKPSTLLKTLEKLDAFRRPERFQQFLLACKADSRGRTGFEQIPYLQANHFQAALDASKGIAVPELLERFPVPEGQVAGPHIQSILREARLSAIRHYCKNTPYKPDAVPARTSRKAPPGDKRREAIP</sequence>
<keyword evidence="3 13" id="KW-0819">tRNA processing</keyword>
<feature type="binding site" evidence="13">
    <location>
        <position position="140"/>
    </location>
    <ligand>
        <name>CTP</name>
        <dbReference type="ChEBI" id="CHEBI:37563"/>
    </ligand>
</feature>
<gene>
    <name evidence="13 16" type="primary">cca</name>
    <name evidence="16" type="ORF">GCM10011403_18850</name>
</gene>
<dbReference type="GO" id="GO:0016791">
    <property type="term" value="F:phosphatase activity"/>
    <property type="evidence" value="ECO:0007669"/>
    <property type="project" value="UniProtKB-UniRule"/>
</dbReference>
<dbReference type="Pfam" id="PF01966">
    <property type="entry name" value="HD"/>
    <property type="match status" value="1"/>
</dbReference>
<feature type="binding site" evidence="13">
    <location>
        <position position="23"/>
    </location>
    <ligand>
        <name>Mg(2+)</name>
        <dbReference type="ChEBI" id="CHEBI:18420"/>
    </ligand>
</feature>
<dbReference type="EC" id="3.1.4.-" evidence="13"/>
<keyword evidence="8 13" id="KW-0378">Hydrolase</keyword>
<comment type="catalytic activity">
    <reaction evidence="13">
        <text>a tRNA with a 3' CCA end + 2 CTP + ATP = a tRNA with a 3' CCACCA end + 3 diphosphate</text>
        <dbReference type="Rhea" id="RHEA:76235"/>
        <dbReference type="Rhea" id="RHEA-COMP:10468"/>
        <dbReference type="Rhea" id="RHEA-COMP:18655"/>
        <dbReference type="ChEBI" id="CHEBI:30616"/>
        <dbReference type="ChEBI" id="CHEBI:33019"/>
        <dbReference type="ChEBI" id="CHEBI:37563"/>
        <dbReference type="ChEBI" id="CHEBI:83071"/>
        <dbReference type="ChEBI" id="CHEBI:195187"/>
    </reaction>
</comment>
<dbReference type="SUPFAM" id="SSF81301">
    <property type="entry name" value="Nucleotidyltransferase"/>
    <property type="match status" value="1"/>
</dbReference>
<evidence type="ECO:0000313" key="17">
    <source>
        <dbReference type="Proteomes" id="UP000627715"/>
    </source>
</evidence>
<dbReference type="PROSITE" id="PS51831">
    <property type="entry name" value="HD"/>
    <property type="match status" value="1"/>
</dbReference>
<feature type="binding site" evidence="13">
    <location>
        <position position="137"/>
    </location>
    <ligand>
        <name>CTP</name>
        <dbReference type="ChEBI" id="CHEBI:37563"/>
    </ligand>
</feature>
<keyword evidence="4 13" id="KW-0548">Nucleotidyltransferase</keyword>
<evidence type="ECO:0000313" key="16">
    <source>
        <dbReference type="EMBL" id="GFZ76093.1"/>
    </source>
</evidence>
<dbReference type="GO" id="GO:0001680">
    <property type="term" value="P:tRNA 3'-terminal CCA addition"/>
    <property type="evidence" value="ECO:0007669"/>
    <property type="project" value="UniProtKB-UniRule"/>
</dbReference>
<keyword evidence="5 13" id="KW-0479">Metal-binding</keyword>
<evidence type="ECO:0000256" key="4">
    <source>
        <dbReference type="ARBA" id="ARBA00022695"/>
    </source>
</evidence>
<evidence type="ECO:0000256" key="1">
    <source>
        <dbReference type="ARBA" id="ARBA00022596"/>
    </source>
</evidence>
<dbReference type="FunFam" id="1.10.3090.10:FF:000001">
    <property type="entry name" value="Multifunctional CCA protein"/>
    <property type="match status" value="1"/>
</dbReference>
<dbReference type="InterPro" id="IPR032828">
    <property type="entry name" value="PolyA_RNA-bd"/>
</dbReference>
<evidence type="ECO:0000256" key="10">
    <source>
        <dbReference type="ARBA" id="ARBA00022842"/>
    </source>
</evidence>
<dbReference type="GO" id="GO:0005524">
    <property type="term" value="F:ATP binding"/>
    <property type="evidence" value="ECO:0007669"/>
    <property type="project" value="UniProtKB-UniRule"/>
</dbReference>
<dbReference type="EC" id="3.1.3.-" evidence="13"/>
<comment type="domain">
    <text evidence="13">Comprises two domains: an N-terminal domain containing the nucleotidyltransferase activity and a C-terminal HD domain associated with both phosphodiesterase and phosphatase activities.</text>
</comment>
<comment type="function">
    <text evidence="13">Catalyzes the addition and repair of the essential 3'-terminal CCA sequence in tRNAs without using a nucleic acid template. Adds these three nucleotides in the order of C, C, and A to the tRNA nucleotide-73, using CTP and ATP as substrates and producing inorganic pyrophosphate. tRNA 3'-terminal CCA addition is required both for tRNA processing and repair. Also involved in tRNA surveillance by mediating tandem CCA addition to generate a CCACCA at the 3' terminus of unstable tRNAs. While stable tRNAs receive only 3'-terminal CCA, unstable tRNAs are marked with CCACCA and rapidly degraded.</text>
</comment>
<dbReference type="GO" id="GO:0000049">
    <property type="term" value="F:tRNA binding"/>
    <property type="evidence" value="ECO:0007669"/>
    <property type="project" value="UniProtKB-UniRule"/>
</dbReference>
<dbReference type="PIRSF" id="PIRSF000813">
    <property type="entry name" value="CCA_bact"/>
    <property type="match status" value="1"/>
</dbReference>
<proteinExistence type="inferred from homology"/>
<evidence type="ECO:0000256" key="7">
    <source>
        <dbReference type="ARBA" id="ARBA00022800"/>
    </source>
</evidence>
<dbReference type="Proteomes" id="UP000627715">
    <property type="component" value="Unassembled WGS sequence"/>
</dbReference>
<feature type="binding site" evidence="13">
    <location>
        <position position="21"/>
    </location>
    <ligand>
        <name>Mg(2+)</name>
        <dbReference type="ChEBI" id="CHEBI:18420"/>
    </ligand>
</feature>
<dbReference type="CDD" id="cd05398">
    <property type="entry name" value="NT_ClassII-CCAase"/>
    <property type="match status" value="1"/>
</dbReference>
<feature type="binding site" evidence="13">
    <location>
        <position position="137"/>
    </location>
    <ligand>
        <name>ATP</name>
        <dbReference type="ChEBI" id="CHEBI:30616"/>
    </ligand>
</feature>
<feature type="region of interest" description="Disordered" evidence="14">
    <location>
        <begin position="416"/>
        <end position="439"/>
    </location>
</feature>
<feature type="binding site" evidence="13">
    <location>
        <position position="91"/>
    </location>
    <ligand>
        <name>CTP</name>
        <dbReference type="ChEBI" id="CHEBI:37563"/>
    </ligand>
</feature>
<dbReference type="EC" id="2.7.7.72" evidence="13"/>
<feature type="binding site" evidence="13">
    <location>
        <position position="8"/>
    </location>
    <ligand>
        <name>ATP</name>
        <dbReference type="ChEBI" id="CHEBI:30616"/>
    </ligand>
</feature>
<dbReference type="InterPro" id="IPR006674">
    <property type="entry name" value="HD_domain"/>
</dbReference>
<evidence type="ECO:0000256" key="13">
    <source>
        <dbReference type="HAMAP-Rule" id="MF_01261"/>
    </source>
</evidence>
<feature type="binding site" evidence="13">
    <location>
        <position position="8"/>
    </location>
    <ligand>
        <name>CTP</name>
        <dbReference type="ChEBI" id="CHEBI:37563"/>
    </ligand>
</feature>